<evidence type="ECO:0000256" key="1">
    <source>
        <dbReference type="ARBA" id="ARBA00001286"/>
    </source>
</evidence>
<dbReference type="InterPro" id="IPR036217">
    <property type="entry name" value="MethylDNA_cys_MeTrfase_DNAb"/>
</dbReference>
<dbReference type="GO" id="GO:0003700">
    <property type="term" value="F:DNA-binding transcription factor activity"/>
    <property type="evidence" value="ECO:0007669"/>
    <property type="project" value="InterPro"/>
</dbReference>
<dbReference type="AlphaFoldDB" id="A0A3D9HK12"/>
<dbReference type="GO" id="GO:0032259">
    <property type="term" value="P:methylation"/>
    <property type="evidence" value="ECO:0007669"/>
    <property type="project" value="UniProtKB-KW"/>
</dbReference>
<keyword evidence="7" id="KW-0234">DNA repair</keyword>
<dbReference type="SUPFAM" id="SSF53155">
    <property type="entry name" value="Methylated DNA-protein cysteine methyltransferase domain"/>
    <property type="match status" value="1"/>
</dbReference>
<reference evidence="10 11" key="1">
    <citation type="submission" date="2018-07" db="EMBL/GenBank/DDBJ databases">
        <title>Genomic Encyclopedia of Type Strains, Phase III (KMG-III): the genomes of soil and plant-associated and newly described type strains.</title>
        <authorList>
            <person name="Whitman W."/>
        </authorList>
    </citation>
    <scope>NUCLEOTIDE SEQUENCE [LARGE SCALE GENOMIC DNA]</scope>
    <source>
        <strain evidence="10 11">CECT 8488</strain>
    </source>
</reference>
<dbReference type="InterPro" id="IPR014048">
    <property type="entry name" value="MethylDNA_cys_MeTrfase_DNA-bd"/>
</dbReference>
<dbReference type="InterPro" id="IPR009057">
    <property type="entry name" value="Homeodomain-like_sf"/>
</dbReference>
<sequence>MTDTYTLIERALNYLSDHWEDQPELSDLADHVGMSEYHLQRLFTKWAGISPKKFLSQLTLDQARRRLEANESILDAALGSGLSGPGRLHDLFVTYEAMTPGEYKRQGDGLVIRYGWHEGPFGATLLMVTDRGLCGLAFEDERGRDGCFAEMAERWPGAFLREDMVETKRYMNRIFHPETLKDDPQEGALRLVLKGTEYQVKVWEALMTLPQGSMTTYGNLAKMVSGGTGGARAIGSAVGANPIAWLIPCHRVIRSSGALGGYRWGLPRKLAMLGMEAS</sequence>
<feature type="domain" description="HTH araC/xylS-type" evidence="9">
    <location>
        <begin position="9"/>
        <end position="106"/>
    </location>
</feature>
<dbReference type="Proteomes" id="UP000256845">
    <property type="component" value="Unassembled WGS sequence"/>
</dbReference>
<gene>
    <name evidence="10" type="ORF">DFP90_105175</name>
</gene>
<dbReference type="PANTHER" id="PTHR10815:SF13">
    <property type="entry name" value="METHYLATED-DNA--PROTEIN-CYSTEINE METHYLTRANSFERASE"/>
    <property type="match status" value="1"/>
</dbReference>
<dbReference type="GO" id="GO:0006281">
    <property type="term" value="P:DNA repair"/>
    <property type="evidence" value="ECO:0007669"/>
    <property type="project" value="UniProtKB-KW"/>
</dbReference>
<evidence type="ECO:0000256" key="7">
    <source>
        <dbReference type="ARBA" id="ARBA00023204"/>
    </source>
</evidence>
<dbReference type="SUPFAM" id="SSF46767">
    <property type="entry name" value="Methylated DNA-protein cysteine methyltransferase, C-terminal domain"/>
    <property type="match status" value="1"/>
</dbReference>
<keyword evidence="6" id="KW-0804">Transcription</keyword>
<dbReference type="PROSITE" id="PS00374">
    <property type="entry name" value="MGMT"/>
    <property type="match status" value="1"/>
</dbReference>
<evidence type="ECO:0000256" key="8">
    <source>
        <dbReference type="ARBA" id="ARBA00049348"/>
    </source>
</evidence>
<evidence type="ECO:0000259" key="9">
    <source>
        <dbReference type="PROSITE" id="PS01124"/>
    </source>
</evidence>
<dbReference type="Gene3D" id="3.30.160.70">
    <property type="entry name" value="Methylated DNA-protein cysteine methyltransferase domain"/>
    <property type="match status" value="1"/>
</dbReference>
<dbReference type="PANTHER" id="PTHR10815">
    <property type="entry name" value="METHYLATED-DNA--PROTEIN-CYSTEINE METHYLTRANSFERASE"/>
    <property type="match status" value="1"/>
</dbReference>
<evidence type="ECO:0000256" key="2">
    <source>
        <dbReference type="ARBA" id="ARBA00022603"/>
    </source>
</evidence>
<evidence type="ECO:0000313" key="11">
    <source>
        <dbReference type="Proteomes" id="UP000256845"/>
    </source>
</evidence>
<organism evidence="10 11">
    <name type="scientific">Aestuariispira insulae</name>
    <dbReference type="NCBI Taxonomy" id="1461337"/>
    <lineage>
        <taxon>Bacteria</taxon>
        <taxon>Pseudomonadati</taxon>
        <taxon>Pseudomonadota</taxon>
        <taxon>Alphaproteobacteria</taxon>
        <taxon>Rhodospirillales</taxon>
        <taxon>Kiloniellaceae</taxon>
        <taxon>Aestuariispira</taxon>
    </lineage>
</organism>
<evidence type="ECO:0000256" key="6">
    <source>
        <dbReference type="ARBA" id="ARBA00023163"/>
    </source>
</evidence>
<evidence type="ECO:0000256" key="3">
    <source>
        <dbReference type="ARBA" id="ARBA00022679"/>
    </source>
</evidence>
<keyword evidence="2 10" id="KW-0489">Methyltransferase</keyword>
<dbReference type="InterPro" id="IPR001497">
    <property type="entry name" value="MethylDNA_cys_MeTrfase_AS"/>
</dbReference>
<keyword evidence="11" id="KW-1185">Reference proteome</keyword>
<protein>
    <submittedName>
        <fullName evidence="10">DNA-O6-methylguanine--protein-cysteine S-methyltransferase /transcriptional regulator Ada</fullName>
    </submittedName>
</protein>
<dbReference type="OrthoDB" id="9802228at2"/>
<comment type="catalytic activity">
    <reaction evidence="8">
        <text>a 6-O-methyl-2'-deoxyguanosine in DNA + L-cysteinyl-[protein] = S-methyl-L-cysteinyl-[protein] + a 2'-deoxyguanosine in DNA</text>
        <dbReference type="Rhea" id="RHEA:24000"/>
        <dbReference type="Rhea" id="RHEA-COMP:10131"/>
        <dbReference type="Rhea" id="RHEA-COMP:10132"/>
        <dbReference type="Rhea" id="RHEA-COMP:11367"/>
        <dbReference type="Rhea" id="RHEA-COMP:11368"/>
        <dbReference type="ChEBI" id="CHEBI:29950"/>
        <dbReference type="ChEBI" id="CHEBI:82612"/>
        <dbReference type="ChEBI" id="CHEBI:85445"/>
        <dbReference type="ChEBI" id="CHEBI:85448"/>
        <dbReference type="EC" id="2.1.1.63"/>
    </reaction>
</comment>
<name>A0A3D9HK12_9PROT</name>
<proteinExistence type="predicted"/>
<dbReference type="InterPro" id="IPR036388">
    <property type="entry name" value="WH-like_DNA-bd_sf"/>
</dbReference>
<dbReference type="PROSITE" id="PS01124">
    <property type="entry name" value="HTH_ARAC_FAMILY_2"/>
    <property type="match status" value="1"/>
</dbReference>
<dbReference type="RefSeq" id="WP_115937050.1">
    <property type="nucleotide sequence ID" value="NZ_QRDW01000005.1"/>
</dbReference>
<comment type="caution">
    <text evidence="10">The sequence shown here is derived from an EMBL/GenBank/DDBJ whole genome shotgun (WGS) entry which is preliminary data.</text>
</comment>
<dbReference type="Pfam" id="PF12833">
    <property type="entry name" value="HTH_18"/>
    <property type="match status" value="1"/>
</dbReference>
<comment type="catalytic activity">
    <reaction evidence="1">
        <text>a 4-O-methyl-thymidine in DNA + L-cysteinyl-[protein] = a thymidine in DNA + S-methyl-L-cysteinyl-[protein]</text>
        <dbReference type="Rhea" id="RHEA:53428"/>
        <dbReference type="Rhea" id="RHEA-COMP:10131"/>
        <dbReference type="Rhea" id="RHEA-COMP:10132"/>
        <dbReference type="Rhea" id="RHEA-COMP:13555"/>
        <dbReference type="Rhea" id="RHEA-COMP:13556"/>
        <dbReference type="ChEBI" id="CHEBI:29950"/>
        <dbReference type="ChEBI" id="CHEBI:82612"/>
        <dbReference type="ChEBI" id="CHEBI:137386"/>
        <dbReference type="ChEBI" id="CHEBI:137387"/>
        <dbReference type="EC" id="2.1.1.63"/>
    </reaction>
</comment>
<dbReference type="GO" id="GO:0003908">
    <property type="term" value="F:methylated-DNA-[protein]-cysteine S-methyltransferase activity"/>
    <property type="evidence" value="ECO:0007669"/>
    <property type="project" value="UniProtKB-EC"/>
</dbReference>
<dbReference type="Pfam" id="PF01035">
    <property type="entry name" value="DNA_binding_1"/>
    <property type="match status" value="1"/>
</dbReference>
<dbReference type="SUPFAM" id="SSF46689">
    <property type="entry name" value="Homeodomain-like"/>
    <property type="match status" value="1"/>
</dbReference>
<dbReference type="GO" id="GO:0043565">
    <property type="term" value="F:sequence-specific DNA binding"/>
    <property type="evidence" value="ECO:0007669"/>
    <property type="project" value="InterPro"/>
</dbReference>
<evidence type="ECO:0000256" key="4">
    <source>
        <dbReference type="ARBA" id="ARBA00022763"/>
    </source>
</evidence>
<dbReference type="Gene3D" id="1.10.10.60">
    <property type="entry name" value="Homeodomain-like"/>
    <property type="match status" value="1"/>
</dbReference>
<keyword evidence="5" id="KW-0805">Transcription regulation</keyword>
<dbReference type="CDD" id="cd06445">
    <property type="entry name" value="ATase"/>
    <property type="match status" value="1"/>
</dbReference>
<dbReference type="InterPro" id="IPR018060">
    <property type="entry name" value="HTH_AraC"/>
</dbReference>
<dbReference type="Gene3D" id="1.10.10.10">
    <property type="entry name" value="Winged helix-like DNA-binding domain superfamily/Winged helix DNA-binding domain"/>
    <property type="match status" value="1"/>
</dbReference>
<keyword evidence="3 10" id="KW-0808">Transferase</keyword>
<dbReference type="NCBIfam" id="TIGR00589">
    <property type="entry name" value="ogt"/>
    <property type="match status" value="1"/>
</dbReference>
<dbReference type="InterPro" id="IPR036631">
    <property type="entry name" value="MGMT_N_sf"/>
</dbReference>
<keyword evidence="4" id="KW-0227">DNA damage</keyword>
<accession>A0A3D9HK12</accession>
<dbReference type="EMBL" id="QRDW01000005">
    <property type="protein sequence ID" value="RED49803.1"/>
    <property type="molecule type" value="Genomic_DNA"/>
</dbReference>
<evidence type="ECO:0000256" key="5">
    <source>
        <dbReference type="ARBA" id="ARBA00023015"/>
    </source>
</evidence>
<evidence type="ECO:0000313" key="10">
    <source>
        <dbReference type="EMBL" id="RED49803.1"/>
    </source>
</evidence>
<dbReference type="SMART" id="SM00342">
    <property type="entry name" value="HTH_ARAC"/>
    <property type="match status" value="1"/>
</dbReference>